<dbReference type="OrthoDB" id="9814535at2"/>
<feature type="signal peptide" evidence="5">
    <location>
        <begin position="1"/>
        <end position="19"/>
    </location>
</feature>
<evidence type="ECO:0000256" key="2">
    <source>
        <dbReference type="ARBA" id="ARBA00022452"/>
    </source>
</evidence>
<dbReference type="Gene3D" id="3.10.20.310">
    <property type="entry name" value="membrane protein fhac"/>
    <property type="match status" value="5"/>
</dbReference>
<keyword evidence="9" id="KW-1185">Reference proteome</keyword>
<dbReference type="Pfam" id="PF01103">
    <property type="entry name" value="Omp85"/>
    <property type="match status" value="1"/>
</dbReference>
<name>A0A5B8XNC0_9DELT</name>
<dbReference type="EMBL" id="CP042467">
    <property type="protein sequence ID" value="QED27154.1"/>
    <property type="molecule type" value="Genomic_DNA"/>
</dbReference>
<dbReference type="PANTHER" id="PTHR12815:SF18">
    <property type="entry name" value="SORTING AND ASSEMBLY MACHINERY COMPONENT 50 HOMOLOG"/>
    <property type="match status" value="1"/>
</dbReference>
<evidence type="ECO:0000256" key="1">
    <source>
        <dbReference type="ARBA" id="ARBA00004370"/>
    </source>
</evidence>
<feature type="domain" description="POTRA" evidence="7">
    <location>
        <begin position="327"/>
        <end position="400"/>
    </location>
</feature>
<evidence type="ECO:0000259" key="6">
    <source>
        <dbReference type="Pfam" id="PF01103"/>
    </source>
</evidence>
<evidence type="ECO:0000256" key="5">
    <source>
        <dbReference type="SAM" id="SignalP"/>
    </source>
</evidence>
<comment type="subcellular location">
    <subcellularLocation>
        <location evidence="1">Membrane</location>
    </subcellularLocation>
</comment>
<dbReference type="AlphaFoldDB" id="A0A5B8XNC0"/>
<feature type="domain" description="POTRA" evidence="7">
    <location>
        <begin position="404"/>
        <end position="487"/>
    </location>
</feature>
<dbReference type="Pfam" id="PF07244">
    <property type="entry name" value="POTRA"/>
    <property type="match status" value="5"/>
</dbReference>
<feature type="domain" description="POTRA" evidence="7">
    <location>
        <begin position="151"/>
        <end position="231"/>
    </location>
</feature>
<feature type="domain" description="POTRA" evidence="7">
    <location>
        <begin position="238"/>
        <end position="323"/>
    </location>
</feature>
<keyword evidence="4" id="KW-0472">Membrane</keyword>
<dbReference type="InterPro" id="IPR010827">
    <property type="entry name" value="BamA/TamA_POTRA"/>
</dbReference>
<dbReference type="InterPro" id="IPR039910">
    <property type="entry name" value="D15-like"/>
</dbReference>
<protein>
    <submittedName>
        <fullName evidence="8">BamA/TamA family outer membrane protein</fullName>
    </submittedName>
</protein>
<dbReference type="KEGG" id="bbae:FRD01_07835"/>
<keyword evidence="5" id="KW-0732">Signal</keyword>
<keyword evidence="3" id="KW-0812">Transmembrane</keyword>
<proteinExistence type="predicted"/>
<reference evidence="8 9" key="1">
    <citation type="submission" date="2019-08" db="EMBL/GenBank/DDBJ databases">
        <authorList>
            <person name="Liang Q."/>
        </authorList>
    </citation>
    <scope>NUCLEOTIDE SEQUENCE [LARGE SCALE GENOMIC DNA]</scope>
    <source>
        <strain evidence="8 9">V1718</strain>
    </source>
</reference>
<accession>A0A5B8XNC0</accession>
<evidence type="ECO:0000313" key="9">
    <source>
        <dbReference type="Proteomes" id="UP000321595"/>
    </source>
</evidence>
<evidence type="ECO:0000256" key="4">
    <source>
        <dbReference type="ARBA" id="ARBA00023136"/>
    </source>
</evidence>
<dbReference type="Proteomes" id="UP000321595">
    <property type="component" value="Chromosome"/>
</dbReference>
<dbReference type="GO" id="GO:0019867">
    <property type="term" value="C:outer membrane"/>
    <property type="evidence" value="ECO:0007669"/>
    <property type="project" value="InterPro"/>
</dbReference>
<feature type="domain" description="POTRA" evidence="7">
    <location>
        <begin position="629"/>
        <end position="700"/>
    </location>
</feature>
<feature type="domain" description="Bacterial surface antigen (D15)" evidence="6">
    <location>
        <begin position="839"/>
        <end position="1095"/>
    </location>
</feature>
<feature type="chain" id="PRO_5022707055" evidence="5">
    <location>
        <begin position="20"/>
        <end position="1096"/>
    </location>
</feature>
<gene>
    <name evidence="8" type="ORF">FRD01_07835</name>
</gene>
<evidence type="ECO:0000256" key="3">
    <source>
        <dbReference type="ARBA" id="ARBA00022692"/>
    </source>
</evidence>
<evidence type="ECO:0000259" key="7">
    <source>
        <dbReference type="Pfam" id="PF07244"/>
    </source>
</evidence>
<dbReference type="Gene3D" id="2.40.160.50">
    <property type="entry name" value="membrane protein fhac: a member of the omp85/tpsb transporter family"/>
    <property type="match status" value="1"/>
</dbReference>
<dbReference type="RefSeq" id="WP_146958839.1">
    <property type="nucleotide sequence ID" value="NZ_CP042467.1"/>
</dbReference>
<dbReference type="PANTHER" id="PTHR12815">
    <property type="entry name" value="SORTING AND ASSEMBLY MACHINERY SAMM50 PROTEIN FAMILY MEMBER"/>
    <property type="match status" value="1"/>
</dbReference>
<organism evidence="8 9">
    <name type="scientific">Microvenator marinus</name>
    <dbReference type="NCBI Taxonomy" id="2600177"/>
    <lineage>
        <taxon>Bacteria</taxon>
        <taxon>Deltaproteobacteria</taxon>
        <taxon>Bradymonadales</taxon>
        <taxon>Microvenatoraceae</taxon>
        <taxon>Microvenator</taxon>
    </lineage>
</organism>
<keyword evidence="2" id="KW-1134">Transmembrane beta strand</keyword>
<evidence type="ECO:0000313" key="8">
    <source>
        <dbReference type="EMBL" id="QED27154.1"/>
    </source>
</evidence>
<sequence>MRSFWLVILGLLVCAQSFAQDGVPDLELEQPELAVEEEPPEKDLEPMVTERVPVEAQGENIRLDIDESLVGKVIGQVELTCDLKICENPENLLELKGIAGLSVGQVYSSKLLETAQVRLAKTGFFESLKVIKRLENDVVLLEIEAKGATLIRDVKFDGLETPPFEEELRKVLIYRQGQAYKRDAQKAQTQLQQFRNLFEREGYFGTKIELSATPVADTEHLVDLVFKIERGKARQVCDVGVRGNQAMTYADVRELLLSDGSFLSRRLRLYDSTFTSDGFKRGQEALVEAYRRRGYFQARIVDKAVRVDGSGECVTLVIDVLEGPKWDVTFEGVEEFNEEDIRDVLPFYESGYVDAEEIRRAERAIEQLYETRGHAFARVEGSEEERDQLDRSITFKIREGPKVEIREIVFEGLSVFTEAEVLEVMSTRVFALFDVGGYLQTDELLGDLLRIESLYRERGYHQALVRRFNLERISEGQMRVRISIDEGIQTKIARVEMFGNRTTTSGLLLEGMSSSPGAPFVPLQLRTDQTRMIQRYAGFGYPLARIETSCFLLNGEQIACEAPRLPRACTARSQEELSERCERVPGKQMCLRVLETDECKFEGGANAEAIRIRHEITEGPIVRVGARLLKGNFDTRASVIHREVELKRGDLLDTQMLIQGQGNLRQLNIFDSVSVETIGLDEAAQDKTEVTAALLISVEEASSSFLDFRSGVELREPFVDDRQLLLTGEAQYTNRNLFGFAQGIQPRVVGAIDTLQLFEGLNLDPTEGTQVDSLDYVFGAELSYSHPRFLKESLGIDKLYFTFGPFYLLDLLGIVNRQILREEWGLRSEFRKDLTEITERLFLKLGLEFKQIATFGQDGPVVEGERIFSPRRTVGKVEPDLTLDRRDSPLNPKKGYLLRAQPTWVSGDALGQGGEGFFSDSFMRLFLTASYFIPFWRGDVVLGQGIRYGQVFPLAGRENPVSIDERFFLGGVRSLRGFGDDSVGPISLSQTPDGGELSLSYNAELRYPLIPSLSVYGAVFWDTGLLVDCYVGSQRACWQDAFGQGLLDEVRSSAGLGVRALLLDQIPIILDYGTVLNRRPGERFGQFHVNVGYTFD</sequence>
<dbReference type="InterPro" id="IPR000184">
    <property type="entry name" value="Bac_surfAg_D15"/>
</dbReference>